<protein>
    <recommendedName>
        <fullName evidence="4">Chromatin structure-remodeling complex subunit RSC7</fullName>
    </recommendedName>
</protein>
<evidence type="ECO:0000313" key="2">
    <source>
        <dbReference type="EMBL" id="SSD60588.1"/>
    </source>
</evidence>
<feature type="region of interest" description="Disordered" evidence="1">
    <location>
        <begin position="1"/>
        <end position="20"/>
    </location>
</feature>
<dbReference type="Proteomes" id="UP000262825">
    <property type="component" value="Unassembled WGS sequence"/>
</dbReference>
<feature type="compositionally biased region" description="Basic residues" evidence="1">
    <location>
        <begin position="1"/>
        <end position="14"/>
    </location>
</feature>
<dbReference type="VEuPathDB" id="FungiDB:SCODWIG_02349"/>
<dbReference type="InterPro" id="IPR013933">
    <property type="entry name" value="CRC_Rsc7/Swp82"/>
</dbReference>
<accession>A0A376B7E3</accession>
<organism evidence="2 3">
    <name type="scientific">Saccharomycodes ludwigii</name>
    <dbReference type="NCBI Taxonomy" id="36035"/>
    <lineage>
        <taxon>Eukaryota</taxon>
        <taxon>Fungi</taxon>
        <taxon>Dikarya</taxon>
        <taxon>Ascomycota</taxon>
        <taxon>Saccharomycotina</taxon>
        <taxon>Saccharomycetes</taxon>
        <taxon>Saccharomycodales</taxon>
        <taxon>Saccharomycodaceae</taxon>
        <taxon>Saccharomycodes</taxon>
    </lineage>
</organism>
<evidence type="ECO:0008006" key="4">
    <source>
        <dbReference type="Google" id="ProtNLM"/>
    </source>
</evidence>
<evidence type="ECO:0000256" key="1">
    <source>
        <dbReference type="SAM" id="MobiDB-lite"/>
    </source>
</evidence>
<proteinExistence type="predicted"/>
<dbReference type="Pfam" id="PF08624">
    <property type="entry name" value="CRC_subunit"/>
    <property type="match status" value="2"/>
</dbReference>
<gene>
    <name evidence="2" type="ORF">SCODWIG_02349</name>
</gene>
<keyword evidence="3" id="KW-1185">Reference proteome</keyword>
<dbReference type="OrthoDB" id="5598844at2759"/>
<feature type="compositionally biased region" description="Low complexity" evidence="1">
    <location>
        <begin position="247"/>
        <end position="258"/>
    </location>
</feature>
<feature type="compositionally biased region" description="Low complexity" evidence="1">
    <location>
        <begin position="33"/>
        <end position="43"/>
    </location>
</feature>
<name>A0A376B7E3_9ASCO</name>
<dbReference type="EMBL" id="UFAJ01000394">
    <property type="protein sequence ID" value="SSD60588.1"/>
    <property type="molecule type" value="Genomic_DNA"/>
</dbReference>
<feature type="region of interest" description="Disordered" evidence="1">
    <location>
        <begin position="25"/>
        <end position="47"/>
    </location>
</feature>
<sequence>MHPKPRGRPPKRKYAGIGLSSNKKFIQNNKKLNSTTASASSNTYRSDAKRARLGLPPLDENGKPIPVKNDEYVLPIDEEGETKIDSNGNLLDGREFIIKTFQILQSNTDTNAIKNEADKDTPANTMTERKYMISTEIARTIGFRDSYLFFQYNPTLHKVVLTQEQKNDLISRGMMPYSYKSRVISVVTARSCFRAFGSRIIKNGRFVTDDYYAKKLRESGEVVEGAYVNAKSGQYNTVGKKIHANSKGRGASSGSAGNDGRHNSNKNVHGAINISSSGTLTNINTPNAASSNGSNFLSSLAVNNLNFKLHQNMKMHSYSGVTNEFERARKTFEFFDNRQNFFNDNTHHHSSDLEGTAALGKMDQENWMYQHAVACSRFNSTLLYDRQRVLLTEQKGLRDVYTNTLHIPAATQSCKVIKRTYRNEKGIVIETKLTDSDINRRKIGLKDFPLSLFENCVSDEIKRQILKQRQYELEN</sequence>
<feature type="region of interest" description="Disordered" evidence="1">
    <location>
        <begin position="239"/>
        <end position="273"/>
    </location>
</feature>
<reference evidence="3" key="1">
    <citation type="submission" date="2018-06" db="EMBL/GenBank/DDBJ databases">
        <authorList>
            <person name="Guldener U."/>
        </authorList>
    </citation>
    <scope>NUCLEOTIDE SEQUENCE [LARGE SCALE GENOMIC DNA]</scope>
    <source>
        <strain evidence="3">UTAD17</strain>
    </source>
</reference>
<evidence type="ECO:0000313" key="3">
    <source>
        <dbReference type="Proteomes" id="UP000262825"/>
    </source>
</evidence>
<dbReference type="AlphaFoldDB" id="A0A376B7E3"/>